<evidence type="ECO:0000256" key="12">
    <source>
        <dbReference type="ARBA" id="ARBA00023180"/>
    </source>
</evidence>
<comment type="caution">
    <text evidence="17">The sequence shown here is derived from an EMBL/GenBank/DDBJ whole genome shotgun (WGS) entry which is preliminary data.</text>
</comment>
<evidence type="ECO:0000256" key="3">
    <source>
        <dbReference type="ARBA" id="ARBA00022475"/>
    </source>
</evidence>
<dbReference type="SMART" id="SM00365">
    <property type="entry name" value="LRR_SD22"/>
    <property type="match status" value="9"/>
</dbReference>
<keyword evidence="7 14" id="KW-0732">Signal</keyword>
<dbReference type="InterPro" id="IPR055414">
    <property type="entry name" value="LRR_R13L4/SHOC2-like"/>
</dbReference>
<dbReference type="Proteomes" id="UP001497480">
    <property type="component" value="Unassembled WGS sequence"/>
</dbReference>
<evidence type="ECO:0000256" key="2">
    <source>
        <dbReference type="ARBA" id="ARBA00009592"/>
    </source>
</evidence>
<dbReference type="PANTHER" id="PTHR48063:SF112">
    <property type="entry name" value="RECEPTOR LIKE PROTEIN 30-LIKE"/>
    <property type="match status" value="1"/>
</dbReference>
<comment type="similarity">
    <text evidence="2">Belongs to the RLP family.</text>
</comment>
<keyword evidence="12" id="KW-0325">Glycoprotein</keyword>
<dbReference type="FunFam" id="3.80.10.10:FF:000041">
    <property type="entry name" value="LRR receptor-like serine/threonine-protein kinase ERECTA"/>
    <property type="match status" value="1"/>
</dbReference>
<dbReference type="AlphaFoldDB" id="A0AAV1X4I7"/>
<keyword evidence="18" id="KW-1185">Reference proteome</keyword>
<keyword evidence="8" id="KW-0677">Repeat</keyword>
<feature type="domain" description="Leucine-rich repeat-containing N-terminal plant-type" evidence="15">
    <location>
        <begin position="35"/>
        <end position="70"/>
    </location>
</feature>
<evidence type="ECO:0000256" key="8">
    <source>
        <dbReference type="ARBA" id="ARBA00022737"/>
    </source>
</evidence>
<dbReference type="Gene3D" id="3.80.10.10">
    <property type="entry name" value="Ribonuclease Inhibitor"/>
    <property type="match status" value="5"/>
</dbReference>
<evidence type="ECO:0000256" key="10">
    <source>
        <dbReference type="ARBA" id="ARBA00023136"/>
    </source>
</evidence>
<keyword evidence="10 13" id="KW-0472">Membrane</keyword>
<dbReference type="Pfam" id="PF13855">
    <property type="entry name" value="LRR_8"/>
    <property type="match status" value="2"/>
</dbReference>
<dbReference type="InterPro" id="IPR046956">
    <property type="entry name" value="RLP23-like"/>
</dbReference>
<proteinExistence type="inferred from homology"/>
<evidence type="ECO:0000256" key="14">
    <source>
        <dbReference type="SAM" id="SignalP"/>
    </source>
</evidence>
<evidence type="ECO:0000256" key="11">
    <source>
        <dbReference type="ARBA" id="ARBA00023170"/>
    </source>
</evidence>
<evidence type="ECO:0000256" key="9">
    <source>
        <dbReference type="ARBA" id="ARBA00022989"/>
    </source>
</evidence>
<evidence type="ECO:0000313" key="17">
    <source>
        <dbReference type="EMBL" id="CAL0316013.1"/>
    </source>
</evidence>
<organism evidence="17 18">
    <name type="scientific">Lupinus luteus</name>
    <name type="common">European yellow lupine</name>
    <dbReference type="NCBI Taxonomy" id="3873"/>
    <lineage>
        <taxon>Eukaryota</taxon>
        <taxon>Viridiplantae</taxon>
        <taxon>Streptophyta</taxon>
        <taxon>Embryophyta</taxon>
        <taxon>Tracheophyta</taxon>
        <taxon>Spermatophyta</taxon>
        <taxon>Magnoliopsida</taxon>
        <taxon>eudicotyledons</taxon>
        <taxon>Gunneridae</taxon>
        <taxon>Pentapetalae</taxon>
        <taxon>rosids</taxon>
        <taxon>fabids</taxon>
        <taxon>Fabales</taxon>
        <taxon>Fabaceae</taxon>
        <taxon>Papilionoideae</taxon>
        <taxon>50 kb inversion clade</taxon>
        <taxon>genistoids sensu lato</taxon>
        <taxon>core genistoids</taxon>
        <taxon>Genisteae</taxon>
        <taxon>Lupinus</taxon>
    </lineage>
</organism>
<keyword evidence="5" id="KW-0433">Leucine-rich repeat</keyword>
<keyword evidence="6 13" id="KW-0812">Transmembrane</keyword>
<feature type="domain" description="Disease resistance R13L4/SHOC-2-like LRR" evidence="16">
    <location>
        <begin position="118"/>
        <end position="309"/>
    </location>
</feature>
<dbReference type="FunFam" id="3.80.10.10:FF:000233">
    <property type="entry name" value="Leucine-rich repeat receptor-like protein kinase TDR"/>
    <property type="match status" value="1"/>
</dbReference>
<dbReference type="SUPFAM" id="SSF52047">
    <property type="entry name" value="RNI-like"/>
    <property type="match status" value="2"/>
</dbReference>
<sequence length="1133" mass="126959">MLRYLVSAAFAVLFLFGEICMSAHNSSMPLPCIQRERDALLQFKASLHDPSNRLSSWEGNHCCQWEGIGCHNVTAHVVKLDLSTPCWRSLKHPEGIKYDSYMVNCLYFSAQNVDPSLLDLEYLSYLDLRGNDFSGSPIPIFIGSMRSLTYLSLSFANFGGRIPNTLGNLTSLIHLDLSYNYGSSSLISNDINWISHLGLLQHLDLSDVHLGGIHNLSQVLNMFPSLLRIYLRHCELSNLFLPTVNHTNIAPQLQSLDLSDNNLNDVPSWLSYFQKLKYLDISGNGIQGPLPDILRNMTSIESLYLSYNKFTLFPSWFGEFNRLINLDLSINGFSGPIPEVIRNLTSIESLYLYDNKFTTIPSWFCNFKKLVDLDLSLNALVDPIPEAIRNMTSIEFLDFSVNHLTSVPCGFGELKKLVQLDISYNDLTHIECSLSSILSNLCRLRFLSSSSNNLGREQMGDSELSGCITYDLKVMDLSYNDFRGGLPTWFERLENLEYLNLASIFFYSAIPYSLGKQLELKKLDQYNNTFDGKQDGFFLAKLVKLQTLDLSNNYLNGIIPQSIGELVNLQELDLSNNHLSGAIPQSIEELVNLQELDLSNNHLNGTIPQSIGELVHLNWLVLSNNNLSGIIPQSIGELVHLLKLDLSNNHLSGTIPQSLGKLSDLKTLIISRNKLHGNIPNNFDKLVGLTVLDLSSNILDGIISVGNEWSSIMPHLLLLNLSYNHINGSLPKNIGNIMPNLEHLFLGSNLINGSIPNSLCQTELSILDLSKNKLSGEIPNCWRDTVFWEEINLSSNKLSGVFPSSFWNMSSLLWLHLNNNRLEQKLPVSKNVFENLLILDLGENQLSGRIPSWISNTFPSLQILRMRQNMLIGSIPSQICQLSSLKILDLSHNNLEGSIPLCLGNLTGMMLSNSDSMALAMAPDSEWSKEDVKQIIKGREDDYIKILKLVVNVDLSENKLVGSIPNGITLLNGLHGLNLSYNHLQGEIPGMIGDMKSLESFDVSHNQLSGPVPQVNQFLTYNSSVYVDNPYLCGHELPNKCPGDESTEVPGSRGNGDKDDKKDKEEKMLFYFVIAVGIASGFWGVIGVLLVMKSWRHAYFRWVEDTMDDIYVAVVIKLAKLKKKWMVRNNIDG</sequence>
<evidence type="ECO:0000313" key="18">
    <source>
        <dbReference type="Proteomes" id="UP001497480"/>
    </source>
</evidence>
<evidence type="ECO:0000256" key="5">
    <source>
        <dbReference type="ARBA" id="ARBA00022614"/>
    </source>
</evidence>
<accession>A0AAV1X4I7</accession>
<reference evidence="17 18" key="1">
    <citation type="submission" date="2024-03" db="EMBL/GenBank/DDBJ databases">
        <authorList>
            <person name="Martinez-Hernandez J."/>
        </authorList>
    </citation>
    <scope>NUCLEOTIDE SEQUENCE [LARGE SCALE GENOMIC DNA]</scope>
</reference>
<comment type="subcellular location">
    <subcellularLocation>
        <location evidence="1">Cell membrane</location>
        <topology evidence="1">Single-pass type I membrane protein</topology>
    </subcellularLocation>
</comment>
<dbReference type="FunFam" id="3.80.10.10:FF:000095">
    <property type="entry name" value="LRR receptor-like serine/threonine-protein kinase GSO1"/>
    <property type="match status" value="1"/>
</dbReference>
<dbReference type="SMART" id="SM00369">
    <property type="entry name" value="LRR_TYP"/>
    <property type="match status" value="14"/>
</dbReference>
<dbReference type="SUPFAM" id="SSF52058">
    <property type="entry name" value="L domain-like"/>
    <property type="match status" value="1"/>
</dbReference>
<evidence type="ECO:0000259" key="16">
    <source>
        <dbReference type="Pfam" id="PF23598"/>
    </source>
</evidence>
<dbReference type="InterPro" id="IPR001611">
    <property type="entry name" value="Leu-rich_rpt"/>
</dbReference>
<feature type="signal peptide" evidence="14">
    <location>
        <begin position="1"/>
        <end position="22"/>
    </location>
</feature>
<feature type="domain" description="Disease resistance R13L4/SHOC-2-like LRR" evidence="16">
    <location>
        <begin position="335"/>
        <end position="501"/>
    </location>
</feature>
<dbReference type="PRINTS" id="PR00019">
    <property type="entry name" value="LEURICHRPT"/>
</dbReference>
<dbReference type="Pfam" id="PF00560">
    <property type="entry name" value="LRR_1"/>
    <property type="match status" value="7"/>
</dbReference>
<dbReference type="InterPro" id="IPR003591">
    <property type="entry name" value="Leu-rich_rpt_typical-subtyp"/>
</dbReference>
<dbReference type="PANTHER" id="PTHR48063">
    <property type="entry name" value="LRR RECEPTOR-LIKE KINASE"/>
    <property type="match status" value="1"/>
</dbReference>
<dbReference type="EMBL" id="CAXHTB010000012">
    <property type="protein sequence ID" value="CAL0316013.1"/>
    <property type="molecule type" value="Genomic_DNA"/>
</dbReference>
<gene>
    <name evidence="17" type="ORF">LLUT_LOCUS17073</name>
</gene>
<evidence type="ECO:0000256" key="1">
    <source>
        <dbReference type="ARBA" id="ARBA00004251"/>
    </source>
</evidence>
<evidence type="ECO:0000256" key="7">
    <source>
        <dbReference type="ARBA" id="ARBA00022729"/>
    </source>
</evidence>
<dbReference type="FunFam" id="3.80.10.10:FF:000722">
    <property type="entry name" value="Leucine-rich repeat receptor-like protein kinase"/>
    <property type="match status" value="1"/>
</dbReference>
<feature type="transmembrane region" description="Helical" evidence="13">
    <location>
        <begin position="1068"/>
        <end position="1092"/>
    </location>
</feature>
<dbReference type="Pfam" id="PF23598">
    <property type="entry name" value="LRR_14"/>
    <property type="match status" value="2"/>
</dbReference>
<evidence type="ECO:0000256" key="4">
    <source>
        <dbReference type="ARBA" id="ARBA00022553"/>
    </source>
</evidence>
<name>A0AAV1X4I7_LUPLU</name>
<keyword evidence="11" id="KW-0675">Receptor</keyword>
<dbReference type="Pfam" id="PF08263">
    <property type="entry name" value="LRRNT_2"/>
    <property type="match status" value="1"/>
</dbReference>
<evidence type="ECO:0000256" key="6">
    <source>
        <dbReference type="ARBA" id="ARBA00022692"/>
    </source>
</evidence>
<dbReference type="PROSITE" id="PS51450">
    <property type="entry name" value="LRR"/>
    <property type="match status" value="4"/>
</dbReference>
<evidence type="ECO:0000259" key="15">
    <source>
        <dbReference type="Pfam" id="PF08263"/>
    </source>
</evidence>
<evidence type="ECO:0000256" key="13">
    <source>
        <dbReference type="SAM" id="Phobius"/>
    </source>
</evidence>
<keyword evidence="4" id="KW-0597">Phosphoprotein</keyword>
<dbReference type="GO" id="GO:0009791">
    <property type="term" value="P:post-embryonic development"/>
    <property type="evidence" value="ECO:0007669"/>
    <property type="project" value="UniProtKB-ARBA"/>
</dbReference>
<keyword evidence="3" id="KW-1003">Cell membrane</keyword>
<dbReference type="InterPro" id="IPR013210">
    <property type="entry name" value="LRR_N_plant-typ"/>
</dbReference>
<keyword evidence="9 13" id="KW-1133">Transmembrane helix</keyword>
<evidence type="ECO:0008006" key="19">
    <source>
        <dbReference type="Google" id="ProtNLM"/>
    </source>
</evidence>
<dbReference type="GO" id="GO:0005886">
    <property type="term" value="C:plasma membrane"/>
    <property type="evidence" value="ECO:0007669"/>
    <property type="project" value="UniProtKB-SubCell"/>
</dbReference>
<protein>
    <recommendedName>
        <fullName evidence="19">Leucine-rich repeat-containing N-terminal plant-type domain-containing protein</fullName>
    </recommendedName>
</protein>
<feature type="chain" id="PRO_5043807966" description="Leucine-rich repeat-containing N-terminal plant-type domain-containing protein" evidence="14">
    <location>
        <begin position="23"/>
        <end position="1133"/>
    </location>
</feature>
<dbReference type="InterPro" id="IPR032675">
    <property type="entry name" value="LRR_dom_sf"/>
</dbReference>